<reference evidence="5" key="1">
    <citation type="journal article" date="2019" name="Int. J. Syst. Evol. Microbiol.">
        <title>The Global Catalogue of Microorganisms (GCM) 10K type strain sequencing project: providing services to taxonomists for standard genome sequencing and annotation.</title>
        <authorList>
            <consortium name="The Broad Institute Genomics Platform"/>
            <consortium name="The Broad Institute Genome Sequencing Center for Infectious Disease"/>
            <person name="Wu L."/>
            <person name="Ma J."/>
        </authorList>
    </citation>
    <scope>NUCLEOTIDE SEQUENCE [LARGE SCALE GENOMIC DNA]</scope>
    <source>
        <strain evidence="5">CGMCC 4.7643</strain>
    </source>
</reference>
<keyword evidence="1" id="KW-0378">Hydrolase</keyword>
<comment type="caution">
    <text evidence="4">The sequence shown here is derived from an EMBL/GenBank/DDBJ whole genome shotgun (WGS) entry which is preliminary data.</text>
</comment>
<feature type="signal peptide" evidence="2">
    <location>
        <begin position="1"/>
        <end position="21"/>
    </location>
</feature>
<evidence type="ECO:0000256" key="1">
    <source>
        <dbReference type="ARBA" id="ARBA00022801"/>
    </source>
</evidence>
<protein>
    <submittedName>
        <fullName evidence="4">Glucosaminidase domain-containing protein</fullName>
    </submittedName>
</protein>
<dbReference type="Gene3D" id="1.10.530.10">
    <property type="match status" value="1"/>
</dbReference>
<accession>A0ABW5GYS6</accession>
<name>A0ABW5GYS6_9PSEU</name>
<dbReference type="Pfam" id="PF01832">
    <property type="entry name" value="Glucosaminidase"/>
    <property type="match status" value="1"/>
</dbReference>
<organism evidence="4 5">
    <name type="scientific">Amycolatopsis samaneae</name>
    <dbReference type="NCBI Taxonomy" id="664691"/>
    <lineage>
        <taxon>Bacteria</taxon>
        <taxon>Bacillati</taxon>
        <taxon>Actinomycetota</taxon>
        <taxon>Actinomycetes</taxon>
        <taxon>Pseudonocardiales</taxon>
        <taxon>Pseudonocardiaceae</taxon>
        <taxon>Amycolatopsis</taxon>
    </lineage>
</organism>
<dbReference type="RefSeq" id="WP_378273159.1">
    <property type="nucleotide sequence ID" value="NZ_JBHUKU010000039.1"/>
</dbReference>
<gene>
    <name evidence="4" type="ORF">ACFSYJ_44515</name>
</gene>
<evidence type="ECO:0000256" key="2">
    <source>
        <dbReference type="SAM" id="SignalP"/>
    </source>
</evidence>
<feature type="domain" description="Mannosyl-glycoprotein endo-beta-N-acetylglucosamidase-like" evidence="3">
    <location>
        <begin position="16"/>
        <end position="174"/>
    </location>
</feature>
<dbReference type="Proteomes" id="UP001597419">
    <property type="component" value="Unassembled WGS sequence"/>
</dbReference>
<evidence type="ECO:0000259" key="3">
    <source>
        <dbReference type="SMART" id="SM00047"/>
    </source>
</evidence>
<keyword evidence="2" id="KW-0732">Signal</keyword>
<feature type="chain" id="PRO_5046047758" evidence="2">
    <location>
        <begin position="22"/>
        <end position="202"/>
    </location>
</feature>
<feature type="non-terminal residue" evidence="4">
    <location>
        <position position="202"/>
    </location>
</feature>
<dbReference type="EMBL" id="JBHUKU010000039">
    <property type="protein sequence ID" value="MFD2465737.1"/>
    <property type="molecule type" value="Genomic_DNA"/>
</dbReference>
<dbReference type="InterPro" id="IPR002901">
    <property type="entry name" value="MGlyc_endo_b_GlcNAc-like_dom"/>
</dbReference>
<dbReference type="InterPro" id="IPR051056">
    <property type="entry name" value="Glycosyl_Hydrolase_73"/>
</dbReference>
<proteinExistence type="predicted"/>
<dbReference type="SMART" id="SM00047">
    <property type="entry name" value="LYZ2"/>
    <property type="match status" value="1"/>
</dbReference>
<evidence type="ECO:0000313" key="4">
    <source>
        <dbReference type="EMBL" id="MFD2465737.1"/>
    </source>
</evidence>
<sequence>MGVAAFLGLALSGVVAPAAFAGEEDFIAVAGPAAQRVRAEYDIPASVTVGQAAHESRWGASGLSTADRNYFGFKCTSATNPGPIATGCHPYQTTECTPTCHPVTAYFRVYRSMEDSFRDYGRLLTTSPNYAGALPFRHDPDRFIREVAKKYATDGSYADKVISLMRRYNLYRFDTGGPGKRRSVDMDFSGDGSADLLSTTAS</sequence>
<keyword evidence="5" id="KW-1185">Reference proteome</keyword>
<dbReference type="PANTHER" id="PTHR33308">
    <property type="entry name" value="PEPTIDOGLYCAN HYDROLASE FLGJ"/>
    <property type="match status" value="1"/>
</dbReference>
<evidence type="ECO:0000313" key="5">
    <source>
        <dbReference type="Proteomes" id="UP001597419"/>
    </source>
</evidence>
<dbReference type="PRINTS" id="PR01002">
    <property type="entry name" value="FLGFLGJ"/>
</dbReference>
<dbReference type="PANTHER" id="PTHR33308:SF9">
    <property type="entry name" value="PEPTIDOGLYCAN HYDROLASE FLGJ"/>
    <property type="match status" value="1"/>
</dbReference>